<dbReference type="PANTHER" id="PTHR18952:SF208">
    <property type="entry name" value="CARBONIC ANHYDRASE XA-RELATED"/>
    <property type="match status" value="1"/>
</dbReference>
<organism evidence="4 5">
    <name type="scientific">Pomacea canaliculata</name>
    <name type="common">Golden apple snail</name>
    <dbReference type="NCBI Taxonomy" id="400727"/>
    <lineage>
        <taxon>Eukaryota</taxon>
        <taxon>Metazoa</taxon>
        <taxon>Spiralia</taxon>
        <taxon>Lophotrochozoa</taxon>
        <taxon>Mollusca</taxon>
        <taxon>Gastropoda</taxon>
        <taxon>Caenogastropoda</taxon>
        <taxon>Architaenioglossa</taxon>
        <taxon>Ampullarioidea</taxon>
        <taxon>Ampullariidae</taxon>
        <taxon>Pomacea</taxon>
    </lineage>
</organism>
<dbReference type="InterPro" id="IPR023561">
    <property type="entry name" value="Carbonic_anhydrase_a-class"/>
</dbReference>
<sequence>MYTYRLTQLVLHFGKSDTNGSEHSVDGNSFAAEIQFIAYNSDLYKSMADAIQVPYGIAIIAVFVEVGEEDNEAFRILVEHAKQVPWQGQKSTVQKLPVWSLLPDTNYYLTYEGSLTQPACHETVTWVLFNKPVYVDKQQLNTLRQLRKRLYGEETVTQLAGNHRPTMPLNNRAVRTNINYPTTYKESECVQKEDKAAARHAVQKKERVKKNGRSERWDYV</sequence>
<dbReference type="OrthoDB" id="5978072at2759"/>
<protein>
    <recommendedName>
        <fullName evidence="3">Alpha-carbonic anhydrase domain-containing protein</fullName>
    </recommendedName>
</protein>
<comment type="similarity">
    <text evidence="1">Belongs to the alpha-carbonic anhydrase family.</text>
</comment>
<dbReference type="STRING" id="400727.A0A2T7NUH8"/>
<dbReference type="GO" id="GO:0006730">
    <property type="term" value="P:one-carbon metabolic process"/>
    <property type="evidence" value="ECO:0007669"/>
    <property type="project" value="TreeGrafter"/>
</dbReference>
<dbReference type="Pfam" id="PF00194">
    <property type="entry name" value="Carb_anhydrase"/>
    <property type="match status" value="1"/>
</dbReference>
<dbReference type="InterPro" id="IPR001148">
    <property type="entry name" value="CA_dom"/>
</dbReference>
<gene>
    <name evidence="4" type="ORF">C0Q70_15316</name>
</gene>
<feature type="domain" description="Alpha-carbonic anhydrase" evidence="3">
    <location>
        <begin position="1"/>
        <end position="178"/>
    </location>
</feature>
<dbReference type="Gene3D" id="3.10.200.10">
    <property type="entry name" value="Alpha carbonic anhydrase"/>
    <property type="match status" value="1"/>
</dbReference>
<proteinExistence type="inferred from homology"/>
<evidence type="ECO:0000313" key="5">
    <source>
        <dbReference type="Proteomes" id="UP000245119"/>
    </source>
</evidence>
<accession>A0A2T7NUH8</accession>
<feature type="region of interest" description="Disordered" evidence="2">
    <location>
        <begin position="200"/>
        <end position="220"/>
    </location>
</feature>
<evidence type="ECO:0000313" key="4">
    <source>
        <dbReference type="EMBL" id="PVD24830.1"/>
    </source>
</evidence>
<keyword evidence="5" id="KW-1185">Reference proteome</keyword>
<dbReference type="GO" id="GO:0004089">
    <property type="term" value="F:carbonate dehydratase activity"/>
    <property type="evidence" value="ECO:0007669"/>
    <property type="project" value="InterPro"/>
</dbReference>
<reference evidence="4 5" key="1">
    <citation type="submission" date="2018-04" db="EMBL/GenBank/DDBJ databases">
        <title>The genome of golden apple snail Pomacea canaliculata provides insight into stress tolerance and invasive adaptation.</title>
        <authorList>
            <person name="Liu C."/>
            <person name="Liu B."/>
            <person name="Ren Y."/>
            <person name="Zhang Y."/>
            <person name="Wang H."/>
            <person name="Li S."/>
            <person name="Jiang F."/>
            <person name="Yin L."/>
            <person name="Zhang G."/>
            <person name="Qian W."/>
            <person name="Fan W."/>
        </authorList>
    </citation>
    <scope>NUCLEOTIDE SEQUENCE [LARGE SCALE GENOMIC DNA]</scope>
    <source>
        <strain evidence="4">SZHN2017</strain>
        <tissue evidence="4">Muscle</tissue>
    </source>
</reference>
<evidence type="ECO:0000256" key="1">
    <source>
        <dbReference type="ARBA" id="ARBA00010718"/>
    </source>
</evidence>
<dbReference type="InterPro" id="IPR036398">
    <property type="entry name" value="CA_dom_sf"/>
</dbReference>
<dbReference type="PANTHER" id="PTHR18952">
    <property type="entry name" value="CARBONIC ANHYDRASE"/>
    <property type="match status" value="1"/>
</dbReference>
<comment type="caution">
    <text evidence="4">The sequence shown here is derived from an EMBL/GenBank/DDBJ whole genome shotgun (WGS) entry which is preliminary data.</text>
</comment>
<dbReference type="AlphaFoldDB" id="A0A2T7NUH8"/>
<dbReference type="Proteomes" id="UP000245119">
    <property type="component" value="Linkage Group LG9"/>
</dbReference>
<name>A0A2T7NUH8_POMCA</name>
<dbReference type="PROSITE" id="PS51144">
    <property type="entry name" value="ALPHA_CA_2"/>
    <property type="match status" value="1"/>
</dbReference>
<dbReference type="GO" id="GO:0008270">
    <property type="term" value="F:zinc ion binding"/>
    <property type="evidence" value="ECO:0007669"/>
    <property type="project" value="InterPro"/>
</dbReference>
<dbReference type="SUPFAM" id="SSF51069">
    <property type="entry name" value="Carbonic anhydrase"/>
    <property type="match status" value="1"/>
</dbReference>
<evidence type="ECO:0000256" key="2">
    <source>
        <dbReference type="SAM" id="MobiDB-lite"/>
    </source>
</evidence>
<dbReference type="SMART" id="SM01057">
    <property type="entry name" value="Carb_anhydrase"/>
    <property type="match status" value="1"/>
</dbReference>
<evidence type="ECO:0000259" key="3">
    <source>
        <dbReference type="PROSITE" id="PS51144"/>
    </source>
</evidence>
<dbReference type="EMBL" id="PZQS01000009">
    <property type="protein sequence ID" value="PVD24830.1"/>
    <property type="molecule type" value="Genomic_DNA"/>
</dbReference>